<keyword evidence="2" id="KW-0812">Transmembrane</keyword>
<keyword evidence="4" id="KW-0472">Membrane</keyword>
<dbReference type="InterPro" id="IPR052081">
    <property type="entry name" value="Dispatched_Hh_regulator"/>
</dbReference>
<reference evidence="7" key="1">
    <citation type="submission" date="2020-04" db="EMBL/GenBank/DDBJ databases">
        <authorList>
            <person name="Alioto T."/>
            <person name="Alioto T."/>
            <person name="Gomez Garrido J."/>
        </authorList>
    </citation>
    <scope>NUCLEOTIDE SEQUENCE</scope>
    <source>
        <strain evidence="7">A484AB</strain>
    </source>
</reference>
<evidence type="ECO:0000256" key="6">
    <source>
        <dbReference type="ARBA" id="ARBA00038046"/>
    </source>
</evidence>
<evidence type="ECO:0000256" key="4">
    <source>
        <dbReference type="ARBA" id="ARBA00023136"/>
    </source>
</evidence>
<dbReference type="InterPro" id="IPR053958">
    <property type="entry name" value="HMGCR/SNAP/NPC1-like_SSD"/>
</dbReference>
<dbReference type="PANTHER" id="PTHR45951:SF7">
    <property type="entry name" value="SSD DOMAIN-CONTAINING PROTEIN"/>
    <property type="match status" value="1"/>
</dbReference>
<evidence type="ECO:0000313" key="7">
    <source>
        <dbReference type="EMBL" id="CAB3999501.1"/>
    </source>
</evidence>
<dbReference type="PROSITE" id="PS50156">
    <property type="entry name" value="SSD"/>
    <property type="match status" value="2"/>
</dbReference>
<protein>
    <submittedName>
        <fullName evidence="7">Dispatched homolog 3-like</fullName>
    </submittedName>
</protein>
<dbReference type="Pfam" id="PF12349">
    <property type="entry name" value="Sterol-sensing"/>
    <property type="match status" value="1"/>
</dbReference>
<dbReference type="PANTHER" id="PTHR45951">
    <property type="entry name" value="PROTEIN DISPATCHED-RELATED"/>
    <property type="match status" value="1"/>
</dbReference>
<evidence type="ECO:0000256" key="3">
    <source>
        <dbReference type="ARBA" id="ARBA00022989"/>
    </source>
</evidence>
<evidence type="ECO:0000256" key="5">
    <source>
        <dbReference type="ARBA" id="ARBA00023180"/>
    </source>
</evidence>
<comment type="subcellular location">
    <subcellularLocation>
        <location evidence="1">Membrane</location>
        <topology evidence="1">Multi-pass membrane protein</topology>
    </subcellularLocation>
</comment>
<dbReference type="OrthoDB" id="429851at2759"/>
<comment type="similarity">
    <text evidence="6">Belongs to the dispatched family.</text>
</comment>
<comment type="caution">
    <text evidence="7">The sequence shown here is derived from an EMBL/GenBank/DDBJ whole genome shotgun (WGS) entry which is preliminary data.</text>
</comment>
<evidence type="ECO:0000256" key="2">
    <source>
        <dbReference type="ARBA" id="ARBA00022692"/>
    </source>
</evidence>
<dbReference type="GO" id="GO:0022857">
    <property type="term" value="F:transmembrane transporter activity"/>
    <property type="evidence" value="ECO:0007669"/>
    <property type="project" value="TreeGrafter"/>
</dbReference>
<dbReference type="GO" id="GO:0016020">
    <property type="term" value="C:membrane"/>
    <property type="evidence" value="ECO:0007669"/>
    <property type="project" value="UniProtKB-SubCell"/>
</dbReference>
<evidence type="ECO:0000313" key="8">
    <source>
        <dbReference type="Proteomes" id="UP001152795"/>
    </source>
</evidence>
<evidence type="ECO:0000256" key="1">
    <source>
        <dbReference type="ARBA" id="ARBA00004141"/>
    </source>
</evidence>
<proteinExistence type="inferred from homology"/>
<dbReference type="EMBL" id="CACRXK020003603">
    <property type="protein sequence ID" value="CAB3999501.1"/>
    <property type="molecule type" value="Genomic_DNA"/>
</dbReference>
<accession>A0A7D9I573</accession>
<keyword evidence="5" id="KW-0325">Glycoprotein</keyword>
<gene>
    <name evidence="7" type="ORF">PACLA_8A007570</name>
</gene>
<dbReference type="SUPFAM" id="SSF82866">
    <property type="entry name" value="Multidrug efflux transporter AcrB transmembrane domain"/>
    <property type="match status" value="2"/>
</dbReference>
<keyword evidence="3" id="KW-1133">Transmembrane helix</keyword>
<keyword evidence="8" id="KW-1185">Reference proteome</keyword>
<dbReference type="Gene3D" id="1.20.1640.10">
    <property type="entry name" value="Multidrug efflux transporter AcrB transmembrane domain"/>
    <property type="match status" value="2"/>
</dbReference>
<sequence>MFQMFPKYWRAITLGCHVLLLLLTAVLLVASYDILPVDFGRVPLNLEKDDTKLRFDAWNFAKYGGAVTANPAKAGAQNKRGITYQTLQLVYEYENGNILTKGNLRQMQETENSVLQKKIYKEKLCQLVRGQNGTTFCKPAFSILRFFDGSHANLHPDFNDSNFTNISRVLMTARSLNLTKAFLAYHLGKDVRFDLVNNIVSSSYCRSLLYIGWPLAGYDNVQENEDEQTETLDELIFTTFGDSLATMAEEGVGKMNFYYTNTALRRKATQEQVIKDMQLAILSFVFIVIFMWLQTGSVWITAWAIFSILSSFNIANLLYRIVLDYRYFGVFHVLSIFIILGIGADDIFVFTDTWKQSQGKQFPSMAHRLDFVYRRAAKAMFITSFTTMVAFLSNVPSPLLAISSFGVFSAVLVFVNYCSVIVFFPAVIIMHEAHRKGKCCCCLLTSCKSQTPEGDGNGTQNERKKLASYIIEFFEGTFFDKVVRHKITRCVVLVLFFALISVSIVFAAGLKPNEDQIKIWGPNSNWAKIRELQSSKFAASQEDRVVKVTIVWGLQNQDRSQCHHTDFKCRGKTVFDTSFDMNSPPCQTSILKLCDKMKNPSPDEIDKLQLRRNQVTGDIEMECFIARMDEYFKVEGNKTEYLTLPFNSQKMKTLMNGNPLLYNVSTLSKDYYRFFEVGVGFFLRNGSKSAFVNNYDYKTFSKYFGGRNDITSSGTHDGVKLQENEYGNSLLFMAVAVNTTLQISNLGYKTGLPVHDSWENFIETQMKTMPPSCNKAFQATVEGFNIWHWLKVQKILIKNAIQGILVGLLLALIVLVIATTNVIVGILATLTIAMITCSVLATITLLGWKLGVLESLNMTMVVGLSVDYVVHLAEGYIELEGGNRLQRTKHALGHVGISVISGACSTLGAAVFMFGGKIIFFMQFGIFIFVTIGFSTLYSLLFFSTVLTLIGPQGDHGSILPAVRKVKDFVRGKSQHDVDCDQCNGKGYHNRNNVKDTVVE</sequence>
<organism evidence="7 8">
    <name type="scientific">Paramuricea clavata</name>
    <name type="common">Red gorgonian</name>
    <name type="synonym">Violescent sea-whip</name>
    <dbReference type="NCBI Taxonomy" id="317549"/>
    <lineage>
        <taxon>Eukaryota</taxon>
        <taxon>Metazoa</taxon>
        <taxon>Cnidaria</taxon>
        <taxon>Anthozoa</taxon>
        <taxon>Octocorallia</taxon>
        <taxon>Malacalcyonacea</taxon>
        <taxon>Plexauridae</taxon>
        <taxon>Paramuricea</taxon>
    </lineage>
</organism>
<dbReference type="AlphaFoldDB" id="A0A7D9I573"/>
<dbReference type="Proteomes" id="UP001152795">
    <property type="component" value="Unassembled WGS sequence"/>
</dbReference>
<dbReference type="InterPro" id="IPR000731">
    <property type="entry name" value="SSD"/>
</dbReference>
<name>A0A7D9I573_PARCT</name>